<evidence type="ECO:0000313" key="2">
    <source>
        <dbReference type="EMBL" id="KAF4693719.1"/>
    </source>
</evidence>
<organism evidence="2 3">
    <name type="scientific">Perkinsus olseni</name>
    <name type="common">Perkinsus atlanticus</name>
    <dbReference type="NCBI Taxonomy" id="32597"/>
    <lineage>
        <taxon>Eukaryota</taxon>
        <taxon>Sar</taxon>
        <taxon>Alveolata</taxon>
        <taxon>Perkinsozoa</taxon>
        <taxon>Perkinsea</taxon>
        <taxon>Perkinsida</taxon>
        <taxon>Perkinsidae</taxon>
        <taxon>Perkinsus</taxon>
    </lineage>
</organism>
<feature type="region of interest" description="Disordered" evidence="1">
    <location>
        <begin position="176"/>
        <end position="211"/>
    </location>
</feature>
<accession>A0A7J6PC40</accession>
<protein>
    <submittedName>
        <fullName evidence="2">Uncharacterized protein</fullName>
    </submittedName>
</protein>
<proteinExistence type="predicted"/>
<dbReference type="Proteomes" id="UP000553632">
    <property type="component" value="Unassembled WGS sequence"/>
</dbReference>
<dbReference type="AlphaFoldDB" id="A0A7J6PC40"/>
<feature type="compositionally biased region" description="Low complexity" evidence="1">
    <location>
        <begin position="827"/>
        <end position="842"/>
    </location>
</feature>
<gene>
    <name evidence="2" type="ORF">FOZ63_005911</name>
</gene>
<name>A0A7J6PC40_PEROL</name>
<comment type="caution">
    <text evidence="2">The sequence shown here is derived from an EMBL/GenBank/DDBJ whole genome shotgun (WGS) entry which is preliminary data.</text>
</comment>
<sequence length="1042" mass="118525">MTLLPGIADLERRLSRVVDGCRLRDSAEEDPGATVVEKDKFVALKKQLVAAMRLLQDLVRERRKVAREEKKGSSSSEYVKLSVRTRTLMEQCRTKSGNLRQILREQCARANSVGLRLGSKLSQRELDWRYDQLSAIEEFVEACSRCVRSPAEPVPEIPPELSERTTDMRTARKKLFGDDPEAPYTREGGHVESVQQPRPSHRVGELSAEEEGAMEEWTARMDDIDKGTIDFFWEGLVMSFSDIDDIDVMVDRLREVAVEMGEAGQRHSELIERIKDRNEDVNGGIRVCGHVTATANGVAATSIAVMHGLPSVPAWNALRWTQFYKEERGNGILDYLGNVINEVCFRIWTSGSVFNLDVTMARHERHVPARKCSSGHGSPSRGPPRKSLPASEPEGHPSGPLKVSLSGLSLRSRFSGPELSEPMRERNMFCARLLKAGSRRQGFGADARRERQEHAKAMGSFEKSALDVQQSITQLIRRHAGFEPSVGGYKIKIVTPEPKKKKRLRPADTMTDFECEMAMRRQAQLERIKIYRYQRRADDGTHSVRIGLLESVIKGSTMGSDDSRSLYSGHSESSDILLRNSSSEYINSMYAPEAVLMHRKQQAYDWECRRDLALQRLVAREASREARLETALFLKAKRMDEIEQWKRHGKAEEQRKRTQGNWLGALAFASFMCFVMDEVNLLRMKRGNLGVTDSSRQGAPRTTLARMQYEAVLAQQQELERLLASKEVQELVPFLQAYFALRLNIRRRRRAAMVVMACLKSWRTAGKIMLATRKFHEQCRRIQRAWRAAKARFDRNTQLCCDRWMRFERQMDSCLAQVLSRELSAAHPSPAAASGGAATSRRASMKQSKTRRVSTKGVGEIQLTLQERVKVALLPEQVRRQFVENELRFRRFALLPHIYAWHDAMDKYWKKVESWRQERLATHSMAAATDKAKTSTGDDLRPPPARPPCPVHMPSDDQLLKWLSRCRKSSTSYSKIDENCVKSVAKALQRFKSRHVILPEGPMTSVDDIRFTRLDLNSSADIPEHLSRSMDAFEGVVVPVMP</sequence>
<keyword evidence="3" id="KW-1185">Reference proteome</keyword>
<feature type="region of interest" description="Disordered" evidence="1">
    <location>
        <begin position="827"/>
        <end position="855"/>
    </location>
</feature>
<feature type="region of interest" description="Disordered" evidence="1">
    <location>
        <begin position="367"/>
        <end position="404"/>
    </location>
</feature>
<reference evidence="2 3" key="1">
    <citation type="submission" date="2020-04" db="EMBL/GenBank/DDBJ databases">
        <title>Perkinsus olseni comparative genomics.</title>
        <authorList>
            <person name="Bogema D.R."/>
        </authorList>
    </citation>
    <scope>NUCLEOTIDE SEQUENCE [LARGE SCALE GENOMIC DNA]</scope>
    <source>
        <strain evidence="2 3">ATCC PRA-207</strain>
    </source>
</reference>
<evidence type="ECO:0000313" key="3">
    <source>
        <dbReference type="Proteomes" id="UP000553632"/>
    </source>
</evidence>
<dbReference type="EMBL" id="JABANO010039339">
    <property type="protein sequence ID" value="KAF4693719.1"/>
    <property type="molecule type" value="Genomic_DNA"/>
</dbReference>
<evidence type="ECO:0000256" key="1">
    <source>
        <dbReference type="SAM" id="MobiDB-lite"/>
    </source>
</evidence>